<protein>
    <submittedName>
        <fullName evidence="4">Uncharacterized protein</fullName>
    </submittedName>
</protein>
<accession>A0A1X3DJE9</accession>
<feature type="coiled-coil region" evidence="1">
    <location>
        <begin position="340"/>
        <end position="370"/>
    </location>
</feature>
<feature type="transmembrane region" description="Helical" evidence="3">
    <location>
        <begin position="448"/>
        <end position="467"/>
    </location>
</feature>
<evidence type="ECO:0000256" key="3">
    <source>
        <dbReference type="SAM" id="Phobius"/>
    </source>
</evidence>
<evidence type="ECO:0000313" key="5">
    <source>
        <dbReference type="Proteomes" id="UP000193303"/>
    </source>
</evidence>
<evidence type="ECO:0000313" key="4">
    <source>
        <dbReference type="EMBL" id="OSI23571.1"/>
    </source>
</evidence>
<dbReference type="SUPFAM" id="SSF56837">
    <property type="entry name" value="Colicin"/>
    <property type="match status" value="1"/>
</dbReference>
<dbReference type="OrthoDB" id="8611753at2"/>
<keyword evidence="3" id="KW-0812">Transmembrane</keyword>
<organism evidence="4 5">
    <name type="scientific">Neisseria dumasiana</name>
    <dbReference type="NCBI Taxonomy" id="1931275"/>
    <lineage>
        <taxon>Bacteria</taxon>
        <taxon>Pseudomonadati</taxon>
        <taxon>Pseudomonadota</taxon>
        <taxon>Betaproteobacteria</taxon>
        <taxon>Neisseriales</taxon>
        <taxon>Neisseriaceae</taxon>
        <taxon>Neisseria</taxon>
    </lineage>
</organism>
<dbReference type="InterPro" id="IPR038283">
    <property type="entry name" value="Channel_colicin_C_sf"/>
</dbReference>
<reference evidence="5" key="1">
    <citation type="submission" date="2017-01" db="EMBL/GenBank/DDBJ databases">
        <authorList>
            <person name="Mah S.A."/>
            <person name="Swanson W.J."/>
            <person name="Moy G.W."/>
            <person name="Vacquier V.D."/>
        </authorList>
    </citation>
    <scope>NUCLEOTIDE SEQUENCE [LARGE SCALE GENOMIC DNA]</scope>
    <source>
        <strain evidence="5">124861</strain>
    </source>
</reference>
<feature type="transmembrane region" description="Helical" evidence="3">
    <location>
        <begin position="420"/>
        <end position="442"/>
    </location>
</feature>
<dbReference type="RefSeq" id="WP_085358573.1">
    <property type="nucleotide sequence ID" value="NZ_MTAB01000006.1"/>
</dbReference>
<evidence type="ECO:0000256" key="2">
    <source>
        <dbReference type="SAM" id="MobiDB-lite"/>
    </source>
</evidence>
<keyword evidence="3" id="KW-1133">Transmembrane helix</keyword>
<dbReference type="Proteomes" id="UP000193303">
    <property type="component" value="Unassembled WGS sequence"/>
</dbReference>
<proteinExistence type="predicted"/>
<gene>
    <name evidence="4" type="ORF">BV912_03965</name>
</gene>
<keyword evidence="3" id="KW-0472">Membrane</keyword>
<sequence length="693" mass="74828">MNLYGPIDRHFSGWRIDPKENFGTSDWRPISTPKASDYVRTSPPALPKPSDYVPISKTEQPAIPSVSAIIDTTPKTINGSKDYSVQELQKIGSSSPREIAGFFQNLNGTTIQQDTSVDGHVLKIYTNPALPDKEYVSYGENKGFWQIVGTAPRVSTSDNSESIPGVSVAAKREIQLSGSEIAAVIQQQNNPLPPELPKPEELPSVSSDSGAVVLSPLPVPQEKPSIERISSIGSNIITGDIPRNPPEFKPAPDVAVQNPQKPPPQTAETAPAEPHPESQALGALGDAVTYTEAALKNPHQELMKQLDQLKVESSFSHNTAAELSKNIIQLEEGHLYGERREFYAQNKEALSELAEKLRTETTEIVKVEGELAGKLYYLKGIAKTLGFVGIALDMWELGSRIKTAVETDNWDPVAGSLAKIALTPVAVAGGVLVGAGAGFLVAGMGVPAAIATGITVVVSAGTTYLLIQPLDSLDKEISESGKFDFGETSQSRPLELVLAGNYNHQDDVKLEADHITVIGRQNFQNLELKAESFTVIGEANVAGNLNVAADRYENIAPENVSPEFAEQLKQTGQTVAEHAPPETAPEPSVQQEGGFVLTEEPAINLEYAQAQADADNSTVKEYVSGLLEPINAAELPFPDLYDSIIQYQNEELERIFGDNAIEDAFKFIGQEDPAYPQIPPSQPLPDMQENTQL</sequence>
<keyword evidence="1" id="KW-0175">Coiled coil</keyword>
<dbReference type="Gene3D" id="1.10.490.30">
    <property type="entry name" value="Colicin"/>
    <property type="match status" value="1"/>
</dbReference>
<feature type="region of interest" description="Disordered" evidence="2">
    <location>
        <begin position="236"/>
        <end position="279"/>
    </location>
</feature>
<feature type="region of interest" description="Disordered" evidence="2">
    <location>
        <begin position="190"/>
        <end position="209"/>
    </location>
</feature>
<dbReference type="EMBL" id="MTAB01000006">
    <property type="protein sequence ID" value="OSI23571.1"/>
    <property type="molecule type" value="Genomic_DNA"/>
</dbReference>
<name>A0A1X3DJE9_9NEIS</name>
<dbReference type="AlphaFoldDB" id="A0A1X3DJE9"/>
<evidence type="ECO:0000256" key="1">
    <source>
        <dbReference type="SAM" id="Coils"/>
    </source>
</evidence>
<comment type="caution">
    <text evidence="4">The sequence shown here is derived from an EMBL/GenBank/DDBJ whole genome shotgun (WGS) entry which is preliminary data.</text>
</comment>
<feature type="region of interest" description="Disordered" evidence="2">
    <location>
        <begin position="671"/>
        <end position="693"/>
    </location>
</feature>